<dbReference type="Proteomes" id="UP001230145">
    <property type="component" value="Unassembled WGS sequence"/>
</dbReference>
<organism evidence="4 5">
    <name type="scientific">Trueperella abortisuis</name>
    <dbReference type="NCBI Taxonomy" id="445930"/>
    <lineage>
        <taxon>Bacteria</taxon>
        <taxon>Bacillati</taxon>
        <taxon>Actinomycetota</taxon>
        <taxon>Actinomycetes</taxon>
        <taxon>Actinomycetales</taxon>
        <taxon>Actinomycetaceae</taxon>
        <taxon>Trueperella</taxon>
    </lineage>
</organism>
<feature type="domain" description="YdbS-like PH" evidence="3">
    <location>
        <begin position="88"/>
        <end position="166"/>
    </location>
</feature>
<keyword evidence="2" id="KW-1133">Transmembrane helix</keyword>
<feature type="compositionally biased region" description="Low complexity" evidence="1">
    <location>
        <begin position="227"/>
        <end position="239"/>
    </location>
</feature>
<evidence type="ECO:0000313" key="5">
    <source>
        <dbReference type="Proteomes" id="UP001230145"/>
    </source>
</evidence>
<feature type="transmembrane region" description="Helical" evidence="2">
    <location>
        <begin position="25"/>
        <end position="43"/>
    </location>
</feature>
<accession>A0ABT9PKC5</accession>
<gene>
    <name evidence="4" type="ORF">J2S45_001827</name>
</gene>
<protein>
    <submittedName>
        <fullName evidence="4">Membrane protein</fullName>
    </submittedName>
</protein>
<dbReference type="PANTHER" id="PTHR34473:SF2">
    <property type="entry name" value="UPF0699 TRANSMEMBRANE PROTEIN YDBT"/>
    <property type="match status" value="1"/>
</dbReference>
<keyword evidence="2" id="KW-0812">Transmembrane</keyword>
<dbReference type="PIRSF" id="PIRSF026631">
    <property type="entry name" value="UCP026631"/>
    <property type="match status" value="1"/>
</dbReference>
<dbReference type="EMBL" id="JAUSQL010000001">
    <property type="protein sequence ID" value="MDP9833148.1"/>
    <property type="molecule type" value="Genomic_DNA"/>
</dbReference>
<comment type="caution">
    <text evidence="4">The sequence shown here is derived from an EMBL/GenBank/DDBJ whole genome shotgun (WGS) entry which is preliminary data.</text>
</comment>
<keyword evidence="5" id="KW-1185">Reference proteome</keyword>
<feature type="transmembrane region" description="Helical" evidence="2">
    <location>
        <begin position="272"/>
        <end position="292"/>
    </location>
</feature>
<feature type="region of interest" description="Disordered" evidence="1">
    <location>
        <begin position="195"/>
        <end position="239"/>
    </location>
</feature>
<reference evidence="4 5" key="1">
    <citation type="submission" date="2023-07" db="EMBL/GenBank/DDBJ databases">
        <title>Sequencing the genomes of 1000 actinobacteria strains.</title>
        <authorList>
            <person name="Klenk H.-P."/>
        </authorList>
    </citation>
    <scope>NUCLEOTIDE SEQUENCE [LARGE SCALE GENOMIC DNA]</scope>
    <source>
        <strain evidence="4 5">DSM 19515</strain>
    </source>
</reference>
<evidence type="ECO:0000256" key="2">
    <source>
        <dbReference type="SAM" id="Phobius"/>
    </source>
</evidence>
<evidence type="ECO:0000259" key="3">
    <source>
        <dbReference type="Pfam" id="PF03703"/>
    </source>
</evidence>
<dbReference type="InterPro" id="IPR014529">
    <property type="entry name" value="UCP026631"/>
</dbReference>
<proteinExistence type="predicted"/>
<dbReference type="PANTHER" id="PTHR34473">
    <property type="entry name" value="UPF0699 TRANSMEMBRANE PROTEIN YDBS"/>
    <property type="match status" value="1"/>
</dbReference>
<feature type="transmembrane region" description="Helical" evidence="2">
    <location>
        <begin position="63"/>
        <end position="88"/>
    </location>
</feature>
<feature type="compositionally biased region" description="Low complexity" evidence="1">
    <location>
        <begin position="203"/>
        <end position="218"/>
    </location>
</feature>
<feature type="transmembrane region" description="Helical" evidence="2">
    <location>
        <begin position="298"/>
        <end position="317"/>
    </location>
</feature>
<feature type="domain" description="YdbS-like PH" evidence="3">
    <location>
        <begin position="448"/>
        <end position="520"/>
    </location>
</feature>
<dbReference type="RefSeq" id="WP_307635192.1">
    <property type="nucleotide sequence ID" value="NZ_CP133407.1"/>
</dbReference>
<sequence>MSDKRALGESVPEDAWRRFHKVTPLASGGALGIILVVLVYNILQSVLKDGLADLREVASHITVVVVLIAVGALLALVVFVVLVAWVVWRFQSFAVVDSGIHKRSGIILKSHTHMRWDRVQTVEVEQRLFGRIFGFGSVKVEAAGSEPGIELGLLTMADCAALRKEILRGLANARAGRPIGLSNDAVAPADIAPAEVAPRDSSGEPAAAPGVGEPAGAGAHHEPGFSAAPGEAGAEHGAPGVEPVIPVFDPDDTENDQLIFEMPTARLVASQFLGPTFIATVAATALTLVTSMWLEHTIIAAIFIIGGALFTFVSDSLERYGTKVYISANGLRVRSGLTTLTTRSMPPTRLHAIELRRPILWRWKDWWSVEATLAGASGLDSSGDSPSSELIIPAGSREEALRVLWTMLPDAGTDDDAALIRDALDGFGTGRFFLSSPDRAKWFDPITYRSRGICLTPKVAVFRRGRFGRRVMFVWQDHTQSMSMSQGPIQRRLGLGAIKLDLVSAASATHKNMDVAEVERMVWIENDLASRARHAGVSESIEAWRERVGV</sequence>
<dbReference type="Pfam" id="PF03703">
    <property type="entry name" value="bPH_2"/>
    <property type="match status" value="2"/>
</dbReference>
<keyword evidence="2" id="KW-0472">Membrane</keyword>
<evidence type="ECO:0000313" key="4">
    <source>
        <dbReference type="EMBL" id="MDP9833148.1"/>
    </source>
</evidence>
<evidence type="ECO:0000256" key="1">
    <source>
        <dbReference type="SAM" id="MobiDB-lite"/>
    </source>
</evidence>
<dbReference type="InterPro" id="IPR005182">
    <property type="entry name" value="YdbS-like_PH"/>
</dbReference>
<name>A0ABT9PKC5_9ACTO</name>